<dbReference type="SUPFAM" id="SSF52266">
    <property type="entry name" value="SGNH hydrolase"/>
    <property type="match status" value="1"/>
</dbReference>
<gene>
    <name evidence="2" type="ordered locus">SGRA_2513</name>
</gene>
<dbReference type="InterPro" id="IPR036514">
    <property type="entry name" value="SGNH_hydro_sf"/>
</dbReference>
<dbReference type="InterPro" id="IPR014982">
    <property type="entry name" value="GSCFA"/>
</dbReference>
<dbReference type="STRING" id="984262.SGRA_2513"/>
<reference evidence="2 3" key="1">
    <citation type="journal article" date="2012" name="Stand. Genomic Sci.">
        <title>Complete genome sequencing and analysis of Saprospira grandis str. Lewin, a predatory marine bacterium.</title>
        <authorList>
            <person name="Saw J.H."/>
            <person name="Yuryev A."/>
            <person name="Kanbe M."/>
            <person name="Hou S."/>
            <person name="Young A.G."/>
            <person name="Aizawa S."/>
            <person name="Alam M."/>
        </authorList>
    </citation>
    <scope>NUCLEOTIDE SEQUENCE [LARGE SCALE GENOMIC DNA]</scope>
    <source>
        <strain evidence="2 3">Lewin</strain>
    </source>
</reference>
<accession>H6L5M5</accession>
<dbReference type="EMBL" id="CP002831">
    <property type="protein sequence ID" value="AFC25241.1"/>
    <property type="molecule type" value="Genomic_DNA"/>
</dbReference>
<dbReference type="RefSeq" id="WP_015692854.1">
    <property type="nucleotide sequence ID" value="NC_016940.1"/>
</dbReference>
<organism evidence="2 3">
    <name type="scientific">Saprospira grandis (strain Lewin)</name>
    <dbReference type="NCBI Taxonomy" id="984262"/>
    <lineage>
        <taxon>Bacteria</taxon>
        <taxon>Pseudomonadati</taxon>
        <taxon>Bacteroidota</taxon>
        <taxon>Saprospiria</taxon>
        <taxon>Saprospirales</taxon>
        <taxon>Saprospiraceae</taxon>
        <taxon>Saprospira</taxon>
    </lineage>
</organism>
<dbReference type="Gene3D" id="3.40.50.1110">
    <property type="entry name" value="SGNH hydrolase"/>
    <property type="match status" value="1"/>
</dbReference>
<name>H6L5M5_SAPGL</name>
<sequence>MKPYSPWPAPLALPQWPFSLKYSHRLMALGSCFAQEMGLRLARLAYNIDLQPFGQIYNPLSLAHNLERLLSGAWPKAEELFLHQGLYRHFAYHTDFAHPQKEVALGLMRRRFEAARAQLLGADYLFLTLGTAYYYSYEGQIVNNCHKLPQKQFERQQMSIAEGLAALRRVLGVLWEINPACRIILTVSPIRHLKDGAQGNQRSKARLLLLAEALEEEFAQLHYFPAYEILLDELRDYRFYANDGAHPNQGAVDYIYQGFGQSLLAQEERGLREKITKLYAAFRHRPNWPDSQAHQDFLQRQEAKLAALKQAHPAISWSQWEQLLGR</sequence>
<dbReference type="Pfam" id="PF08885">
    <property type="entry name" value="GSCFA"/>
    <property type="match status" value="1"/>
</dbReference>
<evidence type="ECO:0000259" key="1">
    <source>
        <dbReference type="Pfam" id="PF08885"/>
    </source>
</evidence>
<dbReference type="OrthoDB" id="9807687at2"/>
<feature type="domain" description="GSCFA" evidence="1">
    <location>
        <begin position="25"/>
        <end position="259"/>
    </location>
</feature>
<dbReference type="HOGENOM" id="CLU_075057_0_0_10"/>
<dbReference type="KEGG" id="sgn:SGRA_2513"/>
<evidence type="ECO:0000313" key="2">
    <source>
        <dbReference type="EMBL" id="AFC25241.1"/>
    </source>
</evidence>
<dbReference type="GO" id="GO:0016788">
    <property type="term" value="F:hydrolase activity, acting on ester bonds"/>
    <property type="evidence" value="ECO:0007669"/>
    <property type="project" value="UniProtKB-ARBA"/>
</dbReference>
<dbReference type="AlphaFoldDB" id="H6L5M5"/>
<dbReference type="Proteomes" id="UP000007519">
    <property type="component" value="Chromosome"/>
</dbReference>
<proteinExistence type="predicted"/>
<keyword evidence="3" id="KW-1185">Reference proteome</keyword>
<evidence type="ECO:0000313" key="3">
    <source>
        <dbReference type="Proteomes" id="UP000007519"/>
    </source>
</evidence>
<protein>
    <submittedName>
        <fullName evidence="2">GSCFA family protein</fullName>
    </submittedName>
</protein>
<dbReference type="eggNOG" id="COG2755">
    <property type="taxonomic scope" value="Bacteria"/>
</dbReference>